<dbReference type="PROSITE" id="PS51447">
    <property type="entry name" value="FDX_ACB"/>
    <property type="match status" value="1"/>
</dbReference>
<dbReference type="InterPro" id="IPR041616">
    <property type="entry name" value="PheRS_beta_core"/>
</dbReference>
<dbReference type="InterPro" id="IPR012340">
    <property type="entry name" value="NA-bd_OB-fold"/>
</dbReference>
<evidence type="ECO:0000313" key="21">
    <source>
        <dbReference type="Proteomes" id="UP000199520"/>
    </source>
</evidence>
<dbReference type="InterPro" id="IPR004532">
    <property type="entry name" value="Phe-tRNA-ligase_IIc_bsu_bact"/>
</dbReference>
<dbReference type="SUPFAM" id="SSF56037">
    <property type="entry name" value="PheT/TilS domain"/>
    <property type="match status" value="1"/>
</dbReference>
<evidence type="ECO:0000256" key="13">
    <source>
        <dbReference type="ARBA" id="ARBA00023146"/>
    </source>
</evidence>
<evidence type="ECO:0000256" key="1">
    <source>
        <dbReference type="ARBA" id="ARBA00004496"/>
    </source>
</evidence>
<evidence type="ECO:0000256" key="2">
    <source>
        <dbReference type="ARBA" id="ARBA00008653"/>
    </source>
</evidence>
<dbReference type="SUPFAM" id="SSF50249">
    <property type="entry name" value="Nucleic acid-binding proteins"/>
    <property type="match status" value="1"/>
</dbReference>
<sequence>MQAPIKWLKEYVEFSQTPEVLAEMLTMAGIPVEGISYLGQDIEKIVTGKIIEVEKHPNATKLSICKLDVGTEVLIIVTGANNIAVGNIVPVALVGAKLPSGLEIKASELRGVMSYGMLCSTAELNIDSKLLSAKEKEGIYILSEDTAVGVDIKEALGMDDVVLEFELTANRADCFSVIGLAREVAVLTGGTLKKPMIHLHETAEEKSVSLVKVSVEETSLCSRFAARVLQDVKVGPSPKWLKHRLQAVGMRSINNIVDVTNYVMLEMGQPMHAYDYNLVSKHSLTVRKAQAGEKITTLDGVKRELTSDMLVIADQVQAVGIAGVMGGLATEVTNNTQNVILEAASFNGVSIRRTSKALGLRSEASGRFERGVDTVNSIRALDRAAKLLEDMGACKVCPGIVDSYPNMVLPRQVSFIPQKVNDYLGTDISKGEMLNILRSLEFEIDTHSEGDKVVVNVPTWRNDVQYQPDICEEIARIYGYNKIPTTTPGGNILRGGQEYTQSIVDVIKTILTGAGLDEIISLSFTHPQVLDKLNIADDHVLHRAIRVLNPITDDFPILRTTLLGGVLEAIVRNLSKKNDDIKIYELGAVYLPEELPLHSLPKEPLLLCGALVGKRNELAWNQGKDNVDFYDAKGIVEVLLTGLGIHDYHVAAGDHMSLHPGKTAVFSRDGKVLATVGELHPKVADQFDIHRKVYIFEVDIEAVVDCVNLLAKYEPLPKFPAIQRDIAVVLPLAISAEQVKEAIITSGGPLLSDVRLFDVYVGEQVADGSKSLAFSLIYRDKMRTLTDEEIDVHYRNTIEHIEKTLAAKIRS</sequence>
<dbReference type="Pfam" id="PF17759">
    <property type="entry name" value="tRNA_synthFbeta"/>
    <property type="match status" value="1"/>
</dbReference>
<comment type="subunit">
    <text evidence="3 15">Tetramer of two alpha and two beta subunits.</text>
</comment>
<dbReference type="Gene3D" id="3.30.70.380">
    <property type="entry name" value="Ferrodoxin-fold anticodon-binding domain"/>
    <property type="match status" value="1"/>
</dbReference>
<comment type="cofactor">
    <cofactor evidence="15">
        <name>Mg(2+)</name>
        <dbReference type="ChEBI" id="CHEBI:18420"/>
    </cofactor>
    <text evidence="15">Binds 2 magnesium ions per tetramer.</text>
</comment>
<name>A0A1I4P6K8_9FIRM</name>
<evidence type="ECO:0000256" key="11">
    <source>
        <dbReference type="ARBA" id="ARBA00022884"/>
    </source>
</evidence>
<dbReference type="GO" id="GO:0004826">
    <property type="term" value="F:phenylalanine-tRNA ligase activity"/>
    <property type="evidence" value="ECO:0007669"/>
    <property type="project" value="UniProtKB-UniRule"/>
</dbReference>
<dbReference type="SMART" id="SM00874">
    <property type="entry name" value="B5"/>
    <property type="match status" value="1"/>
</dbReference>
<feature type="domain" description="FDX-ACB" evidence="18">
    <location>
        <begin position="717"/>
        <end position="810"/>
    </location>
</feature>
<dbReference type="GO" id="GO:0005524">
    <property type="term" value="F:ATP binding"/>
    <property type="evidence" value="ECO:0007669"/>
    <property type="project" value="UniProtKB-UniRule"/>
</dbReference>
<dbReference type="NCBIfam" id="TIGR00472">
    <property type="entry name" value="pheT_bact"/>
    <property type="match status" value="1"/>
</dbReference>
<dbReference type="GO" id="GO:0006432">
    <property type="term" value="P:phenylalanyl-tRNA aminoacylation"/>
    <property type="evidence" value="ECO:0007669"/>
    <property type="project" value="UniProtKB-UniRule"/>
</dbReference>
<dbReference type="InterPro" id="IPR009061">
    <property type="entry name" value="DNA-bd_dom_put_sf"/>
</dbReference>
<keyword evidence="10 15" id="KW-0460">Magnesium</keyword>
<dbReference type="InterPro" id="IPR005147">
    <property type="entry name" value="tRNA_synthase_B5-dom"/>
</dbReference>
<reference evidence="21" key="1">
    <citation type="submission" date="2016-10" db="EMBL/GenBank/DDBJ databases">
        <authorList>
            <person name="Varghese N."/>
            <person name="Submissions S."/>
        </authorList>
    </citation>
    <scope>NUCLEOTIDE SEQUENCE [LARGE SCALE GENOMIC DNA]</scope>
    <source>
        <strain evidence="21">DSM 13327</strain>
    </source>
</reference>
<keyword evidence="6 15" id="KW-0436">Ligase</keyword>
<evidence type="ECO:0000256" key="4">
    <source>
        <dbReference type="ARBA" id="ARBA00022490"/>
    </source>
</evidence>
<keyword evidence="5 16" id="KW-0820">tRNA-binding</keyword>
<dbReference type="HAMAP" id="MF_00283">
    <property type="entry name" value="Phe_tRNA_synth_beta1"/>
    <property type="match status" value="1"/>
</dbReference>
<dbReference type="GO" id="GO:0016740">
    <property type="term" value="F:transferase activity"/>
    <property type="evidence" value="ECO:0007669"/>
    <property type="project" value="UniProtKB-ARBA"/>
</dbReference>
<evidence type="ECO:0000256" key="5">
    <source>
        <dbReference type="ARBA" id="ARBA00022555"/>
    </source>
</evidence>
<keyword evidence="13 15" id="KW-0030">Aminoacyl-tRNA synthetase</keyword>
<accession>A0A1I4P6K8</accession>
<evidence type="ECO:0000313" key="20">
    <source>
        <dbReference type="EMBL" id="SFM23236.1"/>
    </source>
</evidence>
<comment type="similarity">
    <text evidence="2 15">Belongs to the phenylalanyl-tRNA synthetase beta subunit family. Type 1 subfamily.</text>
</comment>
<dbReference type="AlphaFoldDB" id="A0A1I4P6K8"/>
<dbReference type="SUPFAM" id="SSF46955">
    <property type="entry name" value="Putative DNA-binding domain"/>
    <property type="match status" value="1"/>
</dbReference>
<dbReference type="EC" id="6.1.1.20" evidence="15"/>
<dbReference type="GO" id="GO:0140096">
    <property type="term" value="F:catalytic activity, acting on a protein"/>
    <property type="evidence" value="ECO:0007669"/>
    <property type="project" value="UniProtKB-ARBA"/>
</dbReference>
<dbReference type="Gene3D" id="2.40.50.140">
    <property type="entry name" value="Nucleic acid-binding proteins"/>
    <property type="match status" value="1"/>
</dbReference>
<dbReference type="SUPFAM" id="SSF55681">
    <property type="entry name" value="Class II aaRS and biotin synthetases"/>
    <property type="match status" value="1"/>
</dbReference>
<evidence type="ECO:0000259" key="18">
    <source>
        <dbReference type="PROSITE" id="PS51447"/>
    </source>
</evidence>
<dbReference type="STRING" id="1123291.SAMN04490355_105817"/>
<dbReference type="CDD" id="cd00769">
    <property type="entry name" value="PheRS_beta_core"/>
    <property type="match status" value="1"/>
</dbReference>
<keyword evidence="9 15" id="KW-0067">ATP-binding</keyword>
<evidence type="ECO:0000256" key="15">
    <source>
        <dbReference type="HAMAP-Rule" id="MF_00283"/>
    </source>
</evidence>
<evidence type="ECO:0000256" key="6">
    <source>
        <dbReference type="ARBA" id="ARBA00022598"/>
    </source>
</evidence>
<evidence type="ECO:0000256" key="14">
    <source>
        <dbReference type="ARBA" id="ARBA00049255"/>
    </source>
</evidence>
<dbReference type="InterPro" id="IPR020825">
    <property type="entry name" value="Phe-tRNA_synthase-like_B3/B4"/>
</dbReference>
<comment type="catalytic activity">
    <reaction evidence="14 15">
        <text>tRNA(Phe) + L-phenylalanine + ATP = L-phenylalanyl-tRNA(Phe) + AMP + diphosphate + H(+)</text>
        <dbReference type="Rhea" id="RHEA:19413"/>
        <dbReference type="Rhea" id="RHEA-COMP:9668"/>
        <dbReference type="Rhea" id="RHEA-COMP:9699"/>
        <dbReference type="ChEBI" id="CHEBI:15378"/>
        <dbReference type="ChEBI" id="CHEBI:30616"/>
        <dbReference type="ChEBI" id="CHEBI:33019"/>
        <dbReference type="ChEBI" id="CHEBI:58095"/>
        <dbReference type="ChEBI" id="CHEBI:78442"/>
        <dbReference type="ChEBI" id="CHEBI:78531"/>
        <dbReference type="ChEBI" id="CHEBI:456215"/>
        <dbReference type="EC" id="6.1.1.20"/>
    </reaction>
</comment>
<keyword evidence="11 16" id="KW-0694">RNA-binding</keyword>
<evidence type="ECO:0000259" key="17">
    <source>
        <dbReference type="PROSITE" id="PS50886"/>
    </source>
</evidence>
<evidence type="ECO:0000256" key="8">
    <source>
        <dbReference type="ARBA" id="ARBA00022741"/>
    </source>
</evidence>
<feature type="binding site" evidence="15">
    <location>
        <position position="463"/>
    </location>
    <ligand>
        <name>Mg(2+)</name>
        <dbReference type="ChEBI" id="CHEBI:18420"/>
        <note>shared with alpha subunit</note>
    </ligand>
</feature>
<dbReference type="InterPro" id="IPR045864">
    <property type="entry name" value="aa-tRNA-synth_II/BPL/LPL"/>
</dbReference>
<dbReference type="FunFam" id="2.40.50.140:FF:000045">
    <property type="entry name" value="Phenylalanine--tRNA ligase beta subunit"/>
    <property type="match status" value="1"/>
</dbReference>
<dbReference type="CDD" id="cd02796">
    <property type="entry name" value="tRNA_bind_bactPheRS"/>
    <property type="match status" value="1"/>
</dbReference>
<dbReference type="GO" id="GO:0000049">
    <property type="term" value="F:tRNA binding"/>
    <property type="evidence" value="ECO:0007669"/>
    <property type="project" value="UniProtKB-UniRule"/>
</dbReference>
<feature type="binding site" evidence="15">
    <location>
        <position position="469"/>
    </location>
    <ligand>
        <name>Mg(2+)</name>
        <dbReference type="ChEBI" id="CHEBI:18420"/>
        <note>shared with alpha subunit</note>
    </ligand>
</feature>
<dbReference type="FunFam" id="3.30.70.380:FF:000001">
    <property type="entry name" value="Phenylalanine--tRNA ligase beta subunit"/>
    <property type="match status" value="1"/>
</dbReference>
<gene>
    <name evidence="15" type="primary">pheT</name>
    <name evidence="20" type="ORF">SAMN04490355_105817</name>
</gene>
<protein>
    <recommendedName>
        <fullName evidence="15">Phenylalanine--tRNA ligase beta subunit</fullName>
        <ecNumber evidence="15">6.1.1.20</ecNumber>
    </recommendedName>
    <alternativeName>
        <fullName evidence="15">Phenylalanyl-tRNA synthetase beta subunit</fullName>
        <shortName evidence="15">PheRS</shortName>
    </alternativeName>
</protein>
<dbReference type="Gene3D" id="3.50.40.10">
    <property type="entry name" value="Phenylalanyl-trna Synthetase, Chain B, domain 3"/>
    <property type="match status" value="1"/>
</dbReference>
<dbReference type="Pfam" id="PF03483">
    <property type="entry name" value="B3_4"/>
    <property type="match status" value="1"/>
</dbReference>
<dbReference type="GO" id="GO:0000287">
    <property type="term" value="F:magnesium ion binding"/>
    <property type="evidence" value="ECO:0007669"/>
    <property type="project" value="UniProtKB-UniRule"/>
</dbReference>
<evidence type="ECO:0000256" key="16">
    <source>
        <dbReference type="PROSITE-ProRule" id="PRU00209"/>
    </source>
</evidence>
<dbReference type="GO" id="GO:0009328">
    <property type="term" value="C:phenylalanine-tRNA ligase complex"/>
    <property type="evidence" value="ECO:0007669"/>
    <property type="project" value="TreeGrafter"/>
</dbReference>
<dbReference type="PANTHER" id="PTHR10947:SF0">
    <property type="entry name" value="PHENYLALANINE--TRNA LIGASE BETA SUBUNIT"/>
    <property type="match status" value="1"/>
</dbReference>
<dbReference type="RefSeq" id="WP_090942920.1">
    <property type="nucleotide sequence ID" value="NZ_FOTS01000058.1"/>
</dbReference>
<dbReference type="SUPFAM" id="SSF54991">
    <property type="entry name" value="Anticodon-binding domain of PheRS"/>
    <property type="match status" value="1"/>
</dbReference>
<dbReference type="FunFam" id="3.50.40.10:FF:000001">
    <property type="entry name" value="Phenylalanine--tRNA ligase beta subunit"/>
    <property type="match status" value="1"/>
</dbReference>
<feature type="binding site" evidence="15">
    <location>
        <position position="472"/>
    </location>
    <ligand>
        <name>Mg(2+)</name>
        <dbReference type="ChEBI" id="CHEBI:18420"/>
        <note>shared with alpha subunit</note>
    </ligand>
</feature>
<evidence type="ECO:0000259" key="19">
    <source>
        <dbReference type="PROSITE" id="PS51483"/>
    </source>
</evidence>
<dbReference type="PROSITE" id="PS50886">
    <property type="entry name" value="TRBD"/>
    <property type="match status" value="1"/>
</dbReference>
<dbReference type="SMART" id="SM00896">
    <property type="entry name" value="FDX-ACB"/>
    <property type="match status" value="1"/>
</dbReference>
<dbReference type="InterPro" id="IPR002547">
    <property type="entry name" value="tRNA-bd_dom"/>
</dbReference>
<evidence type="ECO:0000256" key="3">
    <source>
        <dbReference type="ARBA" id="ARBA00011209"/>
    </source>
</evidence>
<evidence type="ECO:0000256" key="9">
    <source>
        <dbReference type="ARBA" id="ARBA00022840"/>
    </source>
</evidence>
<feature type="domain" description="B5" evidence="19">
    <location>
        <begin position="408"/>
        <end position="485"/>
    </location>
</feature>
<evidence type="ECO:0000256" key="10">
    <source>
        <dbReference type="ARBA" id="ARBA00022842"/>
    </source>
</evidence>
<dbReference type="InterPro" id="IPR005146">
    <property type="entry name" value="B3/B4_tRNA-bd"/>
</dbReference>
<dbReference type="OrthoDB" id="9805455at2"/>
<dbReference type="InterPro" id="IPR033714">
    <property type="entry name" value="tRNA_bind_bactPheRS"/>
</dbReference>
<dbReference type="Gene3D" id="3.30.930.10">
    <property type="entry name" value="Bira Bifunctional Protein, Domain 2"/>
    <property type="match status" value="1"/>
</dbReference>
<keyword evidence="12 15" id="KW-0648">Protein biosynthesis</keyword>
<feature type="domain" description="TRNA-binding" evidence="17">
    <location>
        <begin position="39"/>
        <end position="153"/>
    </location>
</feature>
<evidence type="ECO:0000256" key="12">
    <source>
        <dbReference type="ARBA" id="ARBA00022917"/>
    </source>
</evidence>
<dbReference type="InterPro" id="IPR045060">
    <property type="entry name" value="Phe-tRNA-ligase_IIc_bsu"/>
</dbReference>
<dbReference type="NCBIfam" id="NF045760">
    <property type="entry name" value="YtpR"/>
    <property type="match status" value="1"/>
</dbReference>
<dbReference type="Pfam" id="PF03484">
    <property type="entry name" value="B5"/>
    <property type="match status" value="1"/>
</dbReference>
<dbReference type="PROSITE" id="PS51483">
    <property type="entry name" value="B5"/>
    <property type="match status" value="1"/>
</dbReference>
<dbReference type="InterPro" id="IPR036690">
    <property type="entry name" value="Fdx_antiC-bd_sf"/>
</dbReference>
<organism evidence="20 21">
    <name type="scientific">Pelosinus propionicus DSM 13327</name>
    <dbReference type="NCBI Taxonomy" id="1123291"/>
    <lineage>
        <taxon>Bacteria</taxon>
        <taxon>Bacillati</taxon>
        <taxon>Bacillota</taxon>
        <taxon>Negativicutes</taxon>
        <taxon>Selenomonadales</taxon>
        <taxon>Sporomusaceae</taxon>
        <taxon>Pelosinus</taxon>
    </lineage>
</organism>
<proteinExistence type="inferred from homology"/>
<dbReference type="PANTHER" id="PTHR10947">
    <property type="entry name" value="PHENYLALANYL-TRNA SYNTHETASE BETA CHAIN AND LEUCINE-RICH REPEAT-CONTAINING PROTEIN 47"/>
    <property type="match status" value="1"/>
</dbReference>
<evidence type="ECO:0000256" key="7">
    <source>
        <dbReference type="ARBA" id="ARBA00022723"/>
    </source>
</evidence>
<dbReference type="Pfam" id="PF01588">
    <property type="entry name" value="tRNA_bind"/>
    <property type="match status" value="1"/>
</dbReference>
<dbReference type="Gene3D" id="3.30.56.10">
    <property type="match status" value="2"/>
</dbReference>
<keyword evidence="8 15" id="KW-0547">Nucleotide-binding</keyword>
<keyword evidence="7 15" id="KW-0479">Metal-binding</keyword>
<dbReference type="Pfam" id="PF03147">
    <property type="entry name" value="FDX-ACB"/>
    <property type="match status" value="1"/>
</dbReference>
<keyword evidence="21" id="KW-1185">Reference proteome</keyword>
<dbReference type="InterPro" id="IPR005121">
    <property type="entry name" value="Fdx_antiC-bd"/>
</dbReference>
<comment type="subcellular location">
    <subcellularLocation>
        <location evidence="1 15">Cytoplasm</location>
    </subcellularLocation>
</comment>
<dbReference type="Proteomes" id="UP000199520">
    <property type="component" value="Unassembled WGS sequence"/>
</dbReference>
<keyword evidence="4 15" id="KW-0963">Cytoplasm</keyword>
<dbReference type="SMART" id="SM00873">
    <property type="entry name" value="B3_4"/>
    <property type="match status" value="1"/>
</dbReference>
<dbReference type="EMBL" id="FOTS01000058">
    <property type="protein sequence ID" value="SFM23236.1"/>
    <property type="molecule type" value="Genomic_DNA"/>
</dbReference>
<feature type="binding site" evidence="15">
    <location>
        <position position="473"/>
    </location>
    <ligand>
        <name>Mg(2+)</name>
        <dbReference type="ChEBI" id="CHEBI:18420"/>
        <note>shared with alpha subunit</note>
    </ligand>
</feature>